<keyword evidence="4" id="KW-1185">Reference proteome</keyword>
<dbReference type="InterPro" id="IPR048350">
    <property type="entry name" value="S-Me-THD-like_C"/>
</dbReference>
<dbReference type="InterPro" id="IPR024071">
    <property type="entry name" value="S-Me-THD_C_sf"/>
</dbReference>
<accession>A0A840AG58</accession>
<evidence type="ECO:0000313" key="4">
    <source>
        <dbReference type="Proteomes" id="UP000553193"/>
    </source>
</evidence>
<dbReference type="AlphaFoldDB" id="A0A840AG58"/>
<dbReference type="InterPro" id="IPR010318">
    <property type="entry name" value="S-Me-THD_N"/>
</dbReference>
<evidence type="ECO:0000259" key="2">
    <source>
        <dbReference type="Pfam" id="PF20906"/>
    </source>
</evidence>
<gene>
    <name evidence="3" type="ORF">GGQ83_002612</name>
</gene>
<name>A0A840AG58_9PROT</name>
<feature type="domain" description="S-Me-THD N-terminal" evidence="1">
    <location>
        <begin position="13"/>
        <end position="157"/>
    </location>
</feature>
<dbReference type="SUPFAM" id="SSF160991">
    <property type="entry name" value="CV3147-like"/>
    <property type="match status" value="1"/>
</dbReference>
<dbReference type="Gene3D" id="3.40.1610.10">
    <property type="entry name" value="CV3147-like domain"/>
    <property type="match status" value="1"/>
</dbReference>
<protein>
    <recommendedName>
        <fullName evidence="5">DUF917 family protein</fullName>
    </recommendedName>
</protein>
<feature type="domain" description="S-Me-THD-like C-terminal" evidence="2">
    <location>
        <begin position="175"/>
        <end position="329"/>
    </location>
</feature>
<dbReference type="Proteomes" id="UP000553193">
    <property type="component" value="Unassembled WGS sequence"/>
</dbReference>
<dbReference type="EMBL" id="JACIDJ010000004">
    <property type="protein sequence ID" value="MBB3899164.1"/>
    <property type="molecule type" value="Genomic_DNA"/>
</dbReference>
<evidence type="ECO:0000259" key="1">
    <source>
        <dbReference type="Pfam" id="PF06032"/>
    </source>
</evidence>
<reference evidence="3 4" key="1">
    <citation type="submission" date="2020-08" db="EMBL/GenBank/DDBJ databases">
        <title>Genomic Encyclopedia of Type Strains, Phase IV (KMG-IV): sequencing the most valuable type-strain genomes for metagenomic binning, comparative biology and taxonomic classification.</title>
        <authorList>
            <person name="Goeker M."/>
        </authorList>
    </citation>
    <scope>NUCLEOTIDE SEQUENCE [LARGE SCALE GENOMIC DNA]</scope>
    <source>
        <strain evidence="3 4">DSM 19979</strain>
    </source>
</reference>
<organism evidence="3 4">
    <name type="scientific">Roseococcus suduntuyensis</name>
    <dbReference type="NCBI Taxonomy" id="455361"/>
    <lineage>
        <taxon>Bacteria</taxon>
        <taxon>Pseudomonadati</taxon>
        <taxon>Pseudomonadota</taxon>
        <taxon>Alphaproteobacteria</taxon>
        <taxon>Acetobacterales</taxon>
        <taxon>Roseomonadaceae</taxon>
        <taxon>Roseococcus</taxon>
    </lineage>
</organism>
<proteinExistence type="predicted"/>
<dbReference type="RefSeq" id="WP_184384684.1">
    <property type="nucleotide sequence ID" value="NZ_JACIDJ010000004.1"/>
</dbReference>
<evidence type="ECO:0000313" key="3">
    <source>
        <dbReference type="EMBL" id="MBB3899164.1"/>
    </source>
</evidence>
<dbReference type="Gene3D" id="2.40.390.10">
    <property type="entry name" value="CV3147-like"/>
    <property type="match status" value="1"/>
</dbReference>
<evidence type="ECO:0008006" key="5">
    <source>
        <dbReference type="Google" id="ProtNLM"/>
    </source>
</evidence>
<comment type="caution">
    <text evidence="3">The sequence shown here is derived from an EMBL/GenBank/DDBJ whole genome shotgun (WGS) entry which is preliminary data.</text>
</comment>
<dbReference type="Pfam" id="PF06032">
    <property type="entry name" value="S-Me-THD_N"/>
    <property type="match status" value="1"/>
</dbReference>
<dbReference type="InterPro" id="IPR027479">
    <property type="entry name" value="S-Me-THD_N_sf"/>
</dbReference>
<dbReference type="Pfam" id="PF20906">
    <property type="entry name" value="S-Me-THD_C"/>
    <property type="match status" value="1"/>
</dbReference>
<sequence length="361" mass="37251">MPRELGAAEMEAALAGGAVLAAGGGGWAEHGRVLGTAAIHCGRPVLMHPDELPDGAIIATAAAIGAPGDQTAWEMLAVDYVRAAQLLEREFGRKIDGFMVGQNGMSSTLNGWLPAVMMKAVVLDAVGDIRAHPTGDMGSMGMHRDPTPTIQTVAGGNRAEGRYIELVTRGATAMVSPILRTAGHMSGGFIASCRNPVTNGFVKANAAVGGISYALALGEAILAARPSGGRAVIEAICAHTRGRILAEGPARREALAYTEAAYDVGRFQVGDATLHLMNEWIAVEAGGERLATFPDVITTLDAQTGAPVSAGRIREGQLLVVLHIPSAEVPLAPALLDHGLYPVVEAALGIEVIPYLPKAGA</sequence>